<name>A0A1F5YP17_9BACT</name>
<evidence type="ECO:0000313" key="4">
    <source>
        <dbReference type="Proteomes" id="UP000176665"/>
    </source>
</evidence>
<dbReference type="PANTHER" id="PTHR34477:SF1">
    <property type="entry name" value="UPF0213 PROTEIN YHBQ"/>
    <property type="match status" value="1"/>
</dbReference>
<protein>
    <recommendedName>
        <fullName evidence="2">GIY-YIG domain-containing protein</fullName>
    </recommendedName>
</protein>
<dbReference type="InterPro" id="IPR000305">
    <property type="entry name" value="GIY-YIG_endonuc"/>
</dbReference>
<dbReference type="PANTHER" id="PTHR34477">
    <property type="entry name" value="UPF0213 PROTEIN YHBQ"/>
    <property type="match status" value="1"/>
</dbReference>
<dbReference type="SUPFAM" id="SSF82771">
    <property type="entry name" value="GIY-YIG endonuclease"/>
    <property type="match status" value="1"/>
</dbReference>
<proteinExistence type="inferred from homology"/>
<reference evidence="3 4" key="1">
    <citation type="journal article" date="2016" name="Nat. Commun.">
        <title>Thousands of microbial genomes shed light on interconnected biogeochemical processes in an aquifer system.</title>
        <authorList>
            <person name="Anantharaman K."/>
            <person name="Brown C.T."/>
            <person name="Hug L.A."/>
            <person name="Sharon I."/>
            <person name="Castelle C.J."/>
            <person name="Probst A.J."/>
            <person name="Thomas B.C."/>
            <person name="Singh A."/>
            <person name="Wilkins M.J."/>
            <person name="Karaoz U."/>
            <person name="Brodie E.L."/>
            <person name="Williams K.H."/>
            <person name="Hubbard S.S."/>
            <person name="Banfield J.F."/>
        </authorList>
    </citation>
    <scope>NUCLEOTIDE SEQUENCE [LARGE SCALE GENOMIC DNA]</scope>
</reference>
<dbReference type="Pfam" id="PF01541">
    <property type="entry name" value="GIY-YIG"/>
    <property type="match status" value="1"/>
</dbReference>
<dbReference type="Proteomes" id="UP000176665">
    <property type="component" value="Unassembled WGS sequence"/>
</dbReference>
<evidence type="ECO:0000259" key="2">
    <source>
        <dbReference type="PROSITE" id="PS50164"/>
    </source>
</evidence>
<dbReference type="InterPro" id="IPR050190">
    <property type="entry name" value="UPF0213_domain"/>
</dbReference>
<accession>A0A1F5YP17</accession>
<dbReference type="PROSITE" id="PS50164">
    <property type="entry name" value="GIY_YIG"/>
    <property type="match status" value="1"/>
</dbReference>
<dbReference type="CDD" id="cd10456">
    <property type="entry name" value="GIY-YIG_UPF0213"/>
    <property type="match status" value="1"/>
</dbReference>
<comment type="caution">
    <text evidence="3">The sequence shown here is derived from an EMBL/GenBank/DDBJ whole genome shotgun (WGS) entry which is preliminary data.</text>
</comment>
<organism evidence="3 4">
    <name type="scientific">Candidatus Gottesmanbacteria bacterium RBG_16_37_8</name>
    <dbReference type="NCBI Taxonomy" id="1798371"/>
    <lineage>
        <taxon>Bacteria</taxon>
        <taxon>Candidatus Gottesmaniibacteriota</taxon>
    </lineage>
</organism>
<feature type="domain" description="GIY-YIG" evidence="2">
    <location>
        <begin position="1"/>
        <end position="75"/>
    </location>
</feature>
<evidence type="ECO:0000256" key="1">
    <source>
        <dbReference type="ARBA" id="ARBA00007435"/>
    </source>
</evidence>
<gene>
    <name evidence="3" type="ORF">A2W14_01455</name>
</gene>
<comment type="similarity">
    <text evidence="1">Belongs to the UPF0213 family.</text>
</comment>
<dbReference type="AlphaFoldDB" id="A0A1F5YP17"/>
<dbReference type="Gene3D" id="3.40.1440.10">
    <property type="entry name" value="GIY-YIG endonuclease"/>
    <property type="match status" value="1"/>
</dbReference>
<sequence>MYWVYVLRSIKDKKYYIGQTNNIDVRFIKHNNGKVKSTKSRLPLELIFSKEFNTRSEAIRTEKRLKGYKNSKYLKYLINKGLVV</sequence>
<evidence type="ECO:0000313" key="3">
    <source>
        <dbReference type="EMBL" id="OGG01951.1"/>
    </source>
</evidence>
<dbReference type="EMBL" id="MFJA01000080">
    <property type="protein sequence ID" value="OGG01951.1"/>
    <property type="molecule type" value="Genomic_DNA"/>
</dbReference>
<dbReference type="InterPro" id="IPR035901">
    <property type="entry name" value="GIY-YIG_endonuc_sf"/>
</dbReference>